<feature type="domain" description="CAAX prenyl protease 2/Lysostaphin resistance protein A-like" evidence="2">
    <location>
        <begin position="143"/>
        <end position="248"/>
    </location>
</feature>
<evidence type="ECO:0000256" key="1">
    <source>
        <dbReference type="SAM" id="Phobius"/>
    </source>
</evidence>
<evidence type="ECO:0000259" key="2">
    <source>
        <dbReference type="Pfam" id="PF02517"/>
    </source>
</evidence>
<feature type="transmembrane region" description="Helical" evidence="1">
    <location>
        <begin position="173"/>
        <end position="191"/>
    </location>
</feature>
<dbReference type="RefSeq" id="WP_378020399.1">
    <property type="nucleotide sequence ID" value="NZ_JBHSKG010000003.1"/>
</dbReference>
<keyword evidence="4" id="KW-1185">Reference proteome</keyword>
<dbReference type="Proteomes" id="UP001596175">
    <property type="component" value="Unassembled WGS sequence"/>
</dbReference>
<feature type="transmembrane region" description="Helical" evidence="1">
    <location>
        <begin position="59"/>
        <end position="80"/>
    </location>
</feature>
<feature type="transmembrane region" description="Helical" evidence="1">
    <location>
        <begin position="211"/>
        <end position="229"/>
    </location>
</feature>
<feature type="transmembrane region" description="Helical" evidence="1">
    <location>
        <begin position="137"/>
        <end position="161"/>
    </location>
</feature>
<accession>A0ABV9ZA80</accession>
<evidence type="ECO:0000313" key="4">
    <source>
        <dbReference type="Proteomes" id="UP001596175"/>
    </source>
</evidence>
<keyword evidence="1" id="KW-0472">Membrane</keyword>
<feature type="transmembrane region" description="Helical" evidence="1">
    <location>
        <begin position="236"/>
        <end position="257"/>
    </location>
</feature>
<keyword evidence="1" id="KW-1133">Transmembrane helix</keyword>
<keyword evidence="1" id="KW-0812">Transmembrane</keyword>
<dbReference type="Pfam" id="PF02517">
    <property type="entry name" value="Rce1-like"/>
    <property type="match status" value="1"/>
</dbReference>
<sequence length="299" mass="31835">MTVSPERQRSQRPGLLARHPLVSFFVMAYAFTWIVWTPWVLGADGAGLLPIRIDPGAVGYLNAAAILAGPTVAGLIMTGVCEGRAGIRRLLARLVLWRVGVRWYVVALVGVPLIMLLGTMVYAGTLPALGALGGPSYLLSYVVSFVLVTILGGPLFEEIGWRGFALARMQRSLGPLGASLVLGVLWALWHLPEFLVPSWAASSGGGGLSGIVLFTLTAITFTVVITWVFNNTRASVLLAVLVHSSIDTFTGTLAAIFPPEAVASAFPYMIGFGAVALVLVAVTRGRLSHRRLEETVDAR</sequence>
<feature type="transmembrane region" description="Helical" evidence="1">
    <location>
        <begin position="21"/>
        <end position="39"/>
    </location>
</feature>
<feature type="transmembrane region" description="Helical" evidence="1">
    <location>
        <begin position="263"/>
        <end position="282"/>
    </location>
</feature>
<protein>
    <submittedName>
        <fullName evidence="3">Type II CAAX prenyl endopeptidase Rce1 family protein</fullName>
    </submittedName>
</protein>
<gene>
    <name evidence="3" type="ORF">ACFPK1_08025</name>
</gene>
<dbReference type="EMBL" id="JBHSKG010000003">
    <property type="protein sequence ID" value="MFC5138175.1"/>
    <property type="molecule type" value="Genomic_DNA"/>
</dbReference>
<evidence type="ECO:0000313" key="3">
    <source>
        <dbReference type="EMBL" id="MFC5138175.1"/>
    </source>
</evidence>
<feature type="transmembrane region" description="Helical" evidence="1">
    <location>
        <begin position="101"/>
        <end position="125"/>
    </location>
</feature>
<comment type="caution">
    <text evidence="3">The sequence shown here is derived from an EMBL/GenBank/DDBJ whole genome shotgun (WGS) entry which is preliminary data.</text>
</comment>
<dbReference type="PANTHER" id="PTHR35797:SF1">
    <property type="entry name" value="PROTEASE"/>
    <property type="match status" value="1"/>
</dbReference>
<proteinExistence type="predicted"/>
<organism evidence="3 4">
    <name type="scientific">Actinomycetospora rhizophila</name>
    <dbReference type="NCBI Taxonomy" id="1416876"/>
    <lineage>
        <taxon>Bacteria</taxon>
        <taxon>Bacillati</taxon>
        <taxon>Actinomycetota</taxon>
        <taxon>Actinomycetes</taxon>
        <taxon>Pseudonocardiales</taxon>
        <taxon>Pseudonocardiaceae</taxon>
        <taxon>Actinomycetospora</taxon>
    </lineage>
</organism>
<dbReference type="PANTHER" id="PTHR35797">
    <property type="entry name" value="PROTEASE-RELATED"/>
    <property type="match status" value="1"/>
</dbReference>
<dbReference type="InterPro" id="IPR003675">
    <property type="entry name" value="Rce1/LyrA-like_dom"/>
</dbReference>
<dbReference type="InterPro" id="IPR042150">
    <property type="entry name" value="MmRce1-like"/>
</dbReference>
<reference evidence="4" key="1">
    <citation type="journal article" date="2019" name="Int. J. Syst. Evol. Microbiol.">
        <title>The Global Catalogue of Microorganisms (GCM) 10K type strain sequencing project: providing services to taxonomists for standard genome sequencing and annotation.</title>
        <authorList>
            <consortium name="The Broad Institute Genomics Platform"/>
            <consortium name="The Broad Institute Genome Sequencing Center for Infectious Disease"/>
            <person name="Wu L."/>
            <person name="Ma J."/>
        </authorList>
    </citation>
    <scope>NUCLEOTIDE SEQUENCE [LARGE SCALE GENOMIC DNA]</scope>
    <source>
        <strain evidence="4">XZYJ18</strain>
    </source>
</reference>
<name>A0ABV9ZA80_9PSEU</name>